<dbReference type="InterPro" id="IPR017871">
    <property type="entry name" value="ABC_transporter-like_CS"/>
</dbReference>
<dbReference type="InterPro" id="IPR003439">
    <property type="entry name" value="ABC_transporter-like_ATP-bd"/>
</dbReference>
<organism evidence="6 7">
    <name type="scientific">Pedococcus bigeumensis</name>
    <dbReference type="NCBI Taxonomy" id="433644"/>
    <lineage>
        <taxon>Bacteria</taxon>
        <taxon>Bacillati</taxon>
        <taxon>Actinomycetota</taxon>
        <taxon>Actinomycetes</taxon>
        <taxon>Micrococcales</taxon>
        <taxon>Intrasporangiaceae</taxon>
        <taxon>Pedococcus</taxon>
    </lineage>
</organism>
<keyword evidence="3" id="KW-0547">Nucleotide-binding</keyword>
<dbReference type="InterPro" id="IPR015856">
    <property type="entry name" value="ABC_transpr_CbiO/EcfA_su"/>
</dbReference>
<dbReference type="OrthoDB" id="501320at2"/>
<dbReference type="Pfam" id="PF00005">
    <property type="entry name" value="ABC_tran"/>
    <property type="match status" value="2"/>
</dbReference>
<evidence type="ECO:0000256" key="3">
    <source>
        <dbReference type="ARBA" id="ARBA00022741"/>
    </source>
</evidence>
<dbReference type="PANTHER" id="PTHR43553:SF24">
    <property type="entry name" value="ENERGY-COUPLING FACTOR TRANSPORTER ATP-BINDING PROTEIN ECFA1"/>
    <property type="match status" value="1"/>
</dbReference>
<dbReference type="InterPro" id="IPR027417">
    <property type="entry name" value="P-loop_NTPase"/>
</dbReference>
<dbReference type="PROSITE" id="PS50893">
    <property type="entry name" value="ABC_TRANSPORTER_2"/>
    <property type="match status" value="2"/>
</dbReference>
<comment type="caution">
    <text evidence="6">The sequence shown here is derived from an EMBL/GenBank/DDBJ whole genome shotgun (WGS) entry which is preliminary data.</text>
</comment>
<dbReference type="GO" id="GO:0016887">
    <property type="term" value="F:ATP hydrolysis activity"/>
    <property type="evidence" value="ECO:0007669"/>
    <property type="project" value="InterPro"/>
</dbReference>
<dbReference type="AlphaFoldDB" id="A0A502CYI6"/>
<dbReference type="SMART" id="SM00382">
    <property type="entry name" value="AAA"/>
    <property type="match status" value="2"/>
</dbReference>
<dbReference type="PANTHER" id="PTHR43553">
    <property type="entry name" value="HEAVY METAL TRANSPORTER"/>
    <property type="match status" value="1"/>
</dbReference>
<dbReference type="GO" id="GO:0043190">
    <property type="term" value="C:ATP-binding cassette (ABC) transporter complex"/>
    <property type="evidence" value="ECO:0007669"/>
    <property type="project" value="TreeGrafter"/>
</dbReference>
<dbReference type="CDD" id="cd03225">
    <property type="entry name" value="ABC_cobalt_CbiO_domain1"/>
    <property type="match status" value="1"/>
</dbReference>
<keyword evidence="7" id="KW-1185">Reference proteome</keyword>
<feature type="domain" description="ABC transporter" evidence="5">
    <location>
        <begin position="292"/>
        <end position="507"/>
    </location>
</feature>
<dbReference type="InterPro" id="IPR050095">
    <property type="entry name" value="ECF_ABC_transporter_ATP-bd"/>
</dbReference>
<protein>
    <submittedName>
        <fullName evidence="6">ATP-binding cassette domain-containing protein</fullName>
    </submittedName>
</protein>
<dbReference type="PROSITE" id="PS00211">
    <property type="entry name" value="ABC_TRANSPORTER_1"/>
    <property type="match status" value="1"/>
</dbReference>
<evidence type="ECO:0000256" key="4">
    <source>
        <dbReference type="ARBA" id="ARBA00022840"/>
    </source>
</evidence>
<evidence type="ECO:0000259" key="5">
    <source>
        <dbReference type="PROSITE" id="PS50893"/>
    </source>
</evidence>
<comment type="similarity">
    <text evidence="1">Belongs to the ABC transporter superfamily.</text>
</comment>
<dbReference type="Gene3D" id="3.40.50.300">
    <property type="entry name" value="P-loop containing nucleotide triphosphate hydrolases"/>
    <property type="match status" value="2"/>
</dbReference>
<dbReference type="RefSeq" id="WP_140738748.1">
    <property type="nucleotide sequence ID" value="NZ_RCZM01000002.1"/>
</dbReference>
<dbReference type="SUPFAM" id="SSF52540">
    <property type="entry name" value="P-loop containing nucleoside triphosphate hydrolases"/>
    <property type="match status" value="2"/>
</dbReference>
<name>A0A502CYI6_9MICO</name>
<dbReference type="GO" id="GO:0042626">
    <property type="term" value="F:ATPase-coupled transmembrane transporter activity"/>
    <property type="evidence" value="ECO:0007669"/>
    <property type="project" value="TreeGrafter"/>
</dbReference>
<feature type="domain" description="ABC transporter" evidence="5">
    <location>
        <begin position="2"/>
        <end position="238"/>
    </location>
</feature>
<proteinExistence type="inferred from homology"/>
<sequence length="526" mass="54254">MIVSEAVTVAHAGVPALRDASFTVPEGELVLVVGPTGSGKTSLLQCLGGRPAAAAQVTGRVLVDGVDLRDRSADGSRALVGLVRQDPAAEMMSGTVESVIAAGVRPRADDPHAGQRQVEESLDLLGLATLRDRPVAELSGGQQQRVAIGAALAAGPRVLVLDEPTSALDPVAAEEVLAILHRLVHDVGITVVVAEHRLERVVHHADSVLLVEDGLVTGPFHPAAGMARSTIRPPVVELGLRLGWTPLPLSVRAARRQVRGLRATLAAAPAAPAALAAPTAPAPPAAGTQVRVEVQRLSLVRGDVVALRTVTLQVRPGEVVALMGRNGAGKSSLLGILDGALQPTSGRTAVSGRSGLAPQDPKALLTDATVDHQLSANDEAFMLPAGATSAVLEHLAPRLARDRRPAELSEGQRMCVALSLVLARGSEVVLLDEPTRGLDYPAKARLTILLTDLAEAGRAIIVATHDVELAAEVATRAVILAEGEVVADGPARRILSDSPAFAPQVAKIMAPLPLLRVSDVAAAATP</sequence>
<gene>
    <name evidence="6" type="ORF">EAH86_08205</name>
</gene>
<accession>A0A502CYI6</accession>
<dbReference type="Proteomes" id="UP000317722">
    <property type="component" value="Unassembled WGS sequence"/>
</dbReference>
<dbReference type="EMBL" id="RCZM01000002">
    <property type="protein sequence ID" value="TPG18337.1"/>
    <property type="molecule type" value="Genomic_DNA"/>
</dbReference>
<dbReference type="GO" id="GO:0005524">
    <property type="term" value="F:ATP binding"/>
    <property type="evidence" value="ECO:0007669"/>
    <property type="project" value="UniProtKB-KW"/>
</dbReference>
<evidence type="ECO:0000313" key="7">
    <source>
        <dbReference type="Proteomes" id="UP000317722"/>
    </source>
</evidence>
<evidence type="ECO:0000313" key="6">
    <source>
        <dbReference type="EMBL" id="TPG18337.1"/>
    </source>
</evidence>
<reference evidence="6 7" key="1">
    <citation type="journal article" date="2019" name="Environ. Microbiol.">
        <title>Species interactions and distinct microbial communities in high Arctic permafrost affected cryosols are associated with the CH4 and CO2 gas fluxes.</title>
        <authorList>
            <person name="Altshuler I."/>
            <person name="Hamel J."/>
            <person name="Turney S."/>
            <person name="Magnuson E."/>
            <person name="Levesque R."/>
            <person name="Greer C."/>
            <person name="Whyte L.G."/>
        </authorList>
    </citation>
    <scope>NUCLEOTIDE SEQUENCE [LARGE SCALE GENOMIC DNA]</scope>
    <source>
        <strain evidence="6 7">S9.3A</strain>
    </source>
</reference>
<dbReference type="InterPro" id="IPR003593">
    <property type="entry name" value="AAA+_ATPase"/>
</dbReference>
<keyword evidence="4 6" id="KW-0067">ATP-binding</keyword>
<evidence type="ECO:0000256" key="1">
    <source>
        <dbReference type="ARBA" id="ARBA00005417"/>
    </source>
</evidence>
<evidence type="ECO:0000256" key="2">
    <source>
        <dbReference type="ARBA" id="ARBA00022448"/>
    </source>
</evidence>
<keyword evidence="2" id="KW-0813">Transport</keyword>